<evidence type="ECO:0000256" key="2">
    <source>
        <dbReference type="PROSITE-ProRule" id="PRU00708"/>
    </source>
</evidence>
<dbReference type="InterPro" id="IPR011990">
    <property type="entry name" value="TPR-like_helical_dom_sf"/>
</dbReference>
<sequence length="330" mass="36160">MLLEERTGNNSVDTSARRQRGEGRDRIEECLGGVMRIGVVCSMESPAERMEMTNVVAKLCAVRENFLGEGEHSLTKIKGDIGQVAAIAKGASGGVVSRPQRQLMVAGVFLRHRCLAAQVTENADLEGGVPTNGPVLHHLFTMGVSESEETVGKISGSGLEDSVKHEKQLSETNGGSNGNVVNENGVRDNDESMAAETQEISAESSTIDVYHPDTTISVQQQQAEPGSNTDTTIHVYHYDSALHVFNSMPRRSLVSYNAMMSGYLRNDDFDLAREVFDKMPERDLVSWKVMISGYLRNKNLSEARELFEAMTCRNVGSWNTMITVCILPSL</sequence>
<dbReference type="PANTHER" id="PTHR47926:SF347">
    <property type="entry name" value="PENTATRICOPEPTIDE REPEAT-CONTAINING PROTEIN"/>
    <property type="match status" value="1"/>
</dbReference>
<feature type="region of interest" description="Disordered" evidence="3">
    <location>
        <begin position="1"/>
        <end position="24"/>
    </location>
</feature>
<dbReference type="EMBL" id="VAHF01000012">
    <property type="protein sequence ID" value="TXG49980.1"/>
    <property type="molecule type" value="Genomic_DNA"/>
</dbReference>
<name>A0A5C7GZ04_9ROSI</name>
<dbReference type="InterPro" id="IPR002885">
    <property type="entry name" value="PPR_rpt"/>
</dbReference>
<evidence type="ECO:0000256" key="3">
    <source>
        <dbReference type="SAM" id="MobiDB-lite"/>
    </source>
</evidence>
<reference evidence="5" key="1">
    <citation type="journal article" date="2019" name="Gigascience">
        <title>De novo genome assembly of the endangered Acer yangbiense, a plant species with extremely small populations endemic to Yunnan Province, China.</title>
        <authorList>
            <person name="Yang J."/>
            <person name="Wariss H.M."/>
            <person name="Tao L."/>
            <person name="Zhang R."/>
            <person name="Yun Q."/>
            <person name="Hollingsworth P."/>
            <person name="Dao Z."/>
            <person name="Luo G."/>
            <person name="Guo H."/>
            <person name="Ma Y."/>
            <person name="Sun W."/>
        </authorList>
    </citation>
    <scope>NUCLEOTIDE SEQUENCE [LARGE SCALE GENOMIC DNA]</scope>
    <source>
        <strain evidence="5">cv. Malutang</strain>
    </source>
</reference>
<organism evidence="4 5">
    <name type="scientific">Acer yangbiense</name>
    <dbReference type="NCBI Taxonomy" id="1000413"/>
    <lineage>
        <taxon>Eukaryota</taxon>
        <taxon>Viridiplantae</taxon>
        <taxon>Streptophyta</taxon>
        <taxon>Embryophyta</taxon>
        <taxon>Tracheophyta</taxon>
        <taxon>Spermatophyta</taxon>
        <taxon>Magnoliopsida</taxon>
        <taxon>eudicotyledons</taxon>
        <taxon>Gunneridae</taxon>
        <taxon>Pentapetalae</taxon>
        <taxon>rosids</taxon>
        <taxon>malvids</taxon>
        <taxon>Sapindales</taxon>
        <taxon>Sapindaceae</taxon>
        <taxon>Hippocastanoideae</taxon>
        <taxon>Acereae</taxon>
        <taxon>Acer</taxon>
    </lineage>
</organism>
<feature type="region of interest" description="Disordered" evidence="3">
    <location>
        <begin position="153"/>
        <end position="206"/>
    </location>
</feature>
<dbReference type="PANTHER" id="PTHR47926">
    <property type="entry name" value="PENTATRICOPEPTIDE REPEAT-CONTAINING PROTEIN"/>
    <property type="match status" value="1"/>
</dbReference>
<dbReference type="InterPro" id="IPR046960">
    <property type="entry name" value="PPR_At4g14850-like_plant"/>
</dbReference>
<accession>A0A5C7GZ04</accession>
<evidence type="ECO:0008006" key="6">
    <source>
        <dbReference type="Google" id="ProtNLM"/>
    </source>
</evidence>
<dbReference type="FunFam" id="1.25.40.10:FF:000125">
    <property type="entry name" value="Pentatricopeptide repeat-containing protein"/>
    <property type="match status" value="1"/>
</dbReference>
<feature type="compositionally biased region" description="Basic and acidic residues" evidence="3">
    <location>
        <begin position="15"/>
        <end position="24"/>
    </location>
</feature>
<proteinExistence type="predicted"/>
<evidence type="ECO:0000256" key="1">
    <source>
        <dbReference type="ARBA" id="ARBA00022737"/>
    </source>
</evidence>
<dbReference type="AlphaFoldDB" id="A0A5C7GZ04"/>
<dbReference type="Proteomes" id="UP000323000">
    <property type="component" value="Chromosome 12"/>
</dbReference>
<dbReference type="Pfam" id="PF01535">
    <property type="entry name" value="PPR"/>
    <property type="match status" value="2"/>
</dbReference>
<dbReference type="OrthoDB" id="185373at2759"/>
<keyword evidence="5" id="KW-1185">Reference proteome</keyword>
<dbReference type="Gene3D" id="1.25.40.10">
    <property type="entry name" value="Tetratricopeptide repeat domain"/>
    <property type="match status" value="1"/>
</dbReference>
<evidence type="ECO:0000313" key="5">
    <source>
        <dbReference type="Proteomes" id="UP000323000"/>
    </source>
</evidence>
<dbReference type="GO" id="GO:0048731">
    <property type="term" value="P:system development"/>
    <property type="evidence" value="ECO:0007669"/>
    <property type="project" value="UniProtKB-ARBA"/>
</dbReference>
<dbReference type="GO" id="GO:0009451">
    <property type="term" value="P:RNA modification"/>
    <property type="evidence" value="ECO:0007669"/>
    <property type="project" value="InterPro"/>
</dbReference>
<dbReference type="GO" id="GO:0003723">
    <property type="term" value="F:RNA binding"/>
    <property type="evidence" value="ECO:0007669"/>
    <property type="project" value="InterPro"/>
</dbReference>
<dbReference type="PROSITE" id="PS51375">
    <property type="entry name" value="PPR"/>
    <property type="match status" value="1"/>
</dbReference>
<gene>
    <name evidence="4" type="ORF">EZV62_025855</name>
</gene>
<protein>
    <recommendedName>
        <fullName evidence="6">Serine-threonine/tyrosine-protein kinase catalytic domain-containing protein</fullName>
    </recommendedName>
</protein>
<feature type="repeat" description="PPR" evidence="2">
    <location>
        <begin position="252"/>
        <end position="286"/>
    </location>
</feature>
<evidence type="ECO:0000313" key="4">
    <source>
        <dbReference type="EMBL" id="TXG49980.1"/>
    </source>
</evidence>
<dbReference type="NCBIfam" id="TIGR00756">
    <property type="entry name" value="PPR"/>
    <property type="match status" value="2"/>
</dbReference>
<keyword evidence="1" id="KW-0677">Repeat</keyword>
<comment type="caution">
    <text evidence="4">The sequence shown here is derived from an EMBL/GenBank/DDBJ whole genome shotgun (WGS) entry which is preliminary data.</text>
</comment>